<dbReference type="InterPro" id="IPR013783">
    <property type="entry name" value="Ig-like_fold"/>
</dbReference>
<dbReference type="InterPro" id="IPR026588">
    <property type="entry name" value="Choice_anch_A"/>
</dbReference>
<dbReference type="Pfam" id="PF20597">
    <property type="entry name" value="pAdhesive_15"/>
    <property type="match status" value="1"/>
</dbReference>
<evidence type="ECO:0000256" key="1">
    <source>
        <dbReference type="SAM" id="MobiDB-lite"/>
    </source>
</evidence>
<keyword evidence="2" id="KW-1133">Transmembrane helix</keyword>
<reference evidence="7 8" key="1">
    <citation type="submission" date="2018-09" db="EMBL/GenBank/DDBJ databases">
        <title>Comparative genomics of Leucobacter spp.</title>
        <authorList>
            <person name="Reis A.C."/>
            <person name="Kolvenbach B.A."/>
            <person name="Corvini P.F.X."/>
            <person name="Nunes O.C."/>
        </authorList>
    </citation>
    <scope>NUCLEOTIDE SEQUENCE [LARGE SCALE GENOMIC DNA]</scope>
    <source>
        <strain evidence="7 8">TAN 31504</strain>
    </source>
</reference>
<feature type="transmembrane region" description="Helical" evidence="2">
    <location>
        <begin position="1453"/>
        <end position="1474"/>
    </location>
</feature>
<dbReference type="InterPro" id="IPR048834">
    <property type="entry name" value="SpaA_pre-album"/>
</dbReference>
<keyword evidence="2" id="KW-0812">Transmembrane</keyword>
<dbReference type="NCBIfam" id="TIGR04215">
    <property type="entry name" value="choice_anch_A"/>
    <property type="match status" value="1"/>
</dbReference>
<organism evidence="7 8">
    <name type="scientific">Leucobacter chromiireducens subsp. solipictus</name>
    <dbReference type="NCBI Taxonomy" id="398235"/>
    <lineage>
        <taxon>Bacteria</taxon>
        <taxon>Bacillati</taxon>
        <taxon>Actinomycetota</taxon>
        <taxon>Actinomycetes</taxon>
        <taxon>Micrococcales</taxon>
        <taxon>Microbacteriaceae</taxon>
        <taxon>Leucobacter</taxon>
    </lineage>
</organism>
<name>A0ABS1SGZ9_9MICO</name>
<comment type="caution">
    <text evidence="7">The sequence shown here is derived from an EMBL/GenBank/DDBJ whole genome shotgun (WGS) entry which is preliminary data.</text>
</comment>
<feature type="domain" description="Choice-of-anchor A" evidence="4">
    <location>
        <begin position="164"/>
        <end position="451"/>
    </location>
</feature>
<dbReference type="InterPro" id="IPR057687">
    <property type="entry name" value="DUF7927"/>
</dbReference>
<evidence type="ECO:0000259" key="3">
    <source>
        <dbReference type="Pfam" id="PF17802"/>
    </source>
</evidence>
<dbReference type="Gene3D" id="2.60.40.10">
    <property type="entry name" value="Immunoglobulins"/>
    <property type="match status" value="1"/>
</dbReference>
<protein>
    <submittedName>
        <fullName evidence="7">Choice-of-anchor A family protein</fullName>
    </submittedName>
</protein>
<evidence type="ECO:0000313" key="8">
    <source>
        <dbReference type="Proteomes" id="UP001645859"/>
    </source>
</evidence>
<dbReference type="EMBL" id="QYAC01000005">
    <property type="protein sequence ID" value="MBL3679686.1"/>
    <property type="molecule type" value="Genomic_DNA"/>
</dbReference>
<feature type="region of interest" description="Disordered" evidence="1">
    <location>
        <begin position="49"/>
        <end position="120"/>
    </location>
</feature>
<evidence type="ECO:0000259" key="6">
    <source>
        <dbReference type="Pfam" id="PF25549"/>
    </source>
</evidence>
<accession>A0ABS1SGZ9</accession>
<dbReference type="Proteomes" id="UP001645859">
    <property type="component" value="Unassembled WGS sequence"/>
</dbReference>
<dbReference type="Pfam" id="PF25549">
    <property type="entry name" value="DUF7927"/>
    <property type="match status" value="1"/>
</dbReference>
<evidence type="ECO:0000313" key="7">
    <source>
        <dbReference type="EMBL" id="MBL3679686.1"/>
    </source>
</evidence>
<feature type="domain" description="SpaA-like prealbumin fold" evidence="3">
    <location>
        <begin position="1294"/>
        <end position="1373"/>
    </location>
</feature>
<feature type="domain" description="DUF7927" evidence="6">
    <location>
        <begin position="892"/>
        <end position="1053"/>
    </location>
</feature>
<dbReference type="RefSeq" id="WP_202344967.1">
    <property type="nucleotide sequence ID" value="NZ_BAAAPI010000003.1"/>
</dbReference>
<dbReference type="Pfam" id="PF20674">
    <property type="entry name" value="SpaA_3"/>
    <property type="match status" value="1"/>
</dbReference>
<dbReference type="Pfam" id="PF17802">
    <property type="entry name" value="SpaA"/>
    <property type="match status" value="1"/>
</dbReference>
<evidence type="ECO:0000259" key="4">
    <source>
        <dbReference type="Pfam" id="PF20597"/>
    </source>
</evidence>
<keyword evidence="2" id="KW-0472">Membrane</keyword>
<dbReference type="InterPro" id="IPR041033">
    <property type="entry name" value="SpaA_PFL_dom_1"/>
</dbReference>
<evidence type="ECO:0000259" key="5">
    <source>
        <dbReference type="Pfam" id="PF20674"/>
    </source>
</evidence>
<sequence>MQNRSMLRRALRKPQRRLAGIIVAGAVLAGAIMPLSAVVPAFAEAAPAETTPELDSSAPEHQYSEPAGEPPTAPEDPADIEAPAQPDAASGQPGGTAEPAPTELPDAAVPNPETPGEVTDRGAAAPLAAAPFAAAPVCVPPSGVGTVHPANPSKPTPVDGNASVYVGGNYTRTAGAELEGQLVVRGNATFAAGSKYNIGWVGAGSGLIPAEGSTALRVGGNVSVGSGAELITGTVDAATGAPKPVHVRVGGTVTGSGSIALQHTGSTTQTALGRDAALGRPAFSTWADGGHAALRQVVERNQNSGALGTVTTEAGGFLTLTGAPGATRHQFVIDASLLGTQAWALNLGANIAPNHPIVITVTGASPTVNISGVWVNKQQLSMGDARFGQAATQLLWAFPTATKVTVAGAQVPGSVIVPTPGSATTVTAMGANGRYWVAGDLTHNGAGSEFHAFPFIGDPETGCENPVDPEPPVVVEPEAPATCDANTFYALDQVQGTTFKLHRYTVNDRDRITRHDADVLLGQSSLLQGWNANALGMSSPRDFMFTGQKSTDTEVRVFRATQGQSGNLSVTRVGTKKLNIDSGKTVVAGAVEPKSGDFYFGYYSVATGQKQATLHVYRTPGSGTAETAKLLTATITTSVEMTNYWGNGDFAFDANGNLHFVLSSSTKAGDWWQPAVPGQAVVGSLTAQQLESGKSVRVSSSTPQRNPLNEAGGFNGLAYLGSGKMVAEQGSSQTLAEPGTLKPIGTPQQNSNFSLVDLASCASPPTLTLQKNVIDRVENADQFQLELLRGGTVLNEALTSGTKAGVQAEKIENVPVEAGATYRIRETFPAAGSAKMYQSALACVQDPAGSKKPLTVTPVQAHEWDVTIPTAAGVTGAEVLCTITNDPLHPNLAITKTANPASGTAVQAGQQITYTVTFENTGRGEARVKHVDHLADVLDDAKLDVKSLRYGDGARVTGQTAPLTPVGITGKFTPENGQLAITGAVPPGAKRTVSYTVTVLAADANAESRQAPAGDGEPHGYLLRNFVTSAGKTPPTECAPKPGENVLCTEHPIPAWDIVKSAQPPNNASLHTGGNVYYTVAIRNFSGSPLAGVHLSDDITEVMRVATWDPEAPRVVPKVQGVRFLNAAGAQVDQDGNVMQNAGRPGIAAQDGPDSLPYEVVTAPVHQNPSGRAASEDPRRGSWTLDTEAFDIPQGVVRAEVSYAVQVGYPADPVNPTQPWQRDGSKVPAAPMALFDNFVAGTSTSLPPLSCELGTDVTQDERCQTRHQLGDGYFHIQKNSTAADPDNPGSVKWNLQGVEFEIRDTPNGGPTQAICDVTQNAECAEFFRHTDASDGQAPGSWHASNLPEGDYYLVETKAAEGHQLLAEPIRFHVGPVQAGQPLGQGQLGIYQPGIPADRSFNGAAGDRVDDFFLPRCDAPTKLPSGGGPACVMPTGWLMQVYDPKLLPLPMAGGVPPITLIAGGALLALGAGLWIRRSLRARAAA</sequence>
<proteinExistence type="predicted"/>
<feature type="domain" description="SpaA-like prealbumin fold" evidence="5">
    <location>
        <begin position="766"/>
        <end position="887"/>
    </location>
</feature>
<keyword evidence="8" id="KW-1185">Reference proteome</keyword>
<gene>
    <name evidence="7" type="ORF">D3230_10370</name>
</gene>
<feature type="compositionally biased region" description="Low complexity" evidence="1">
    <location>
        <begin position="80"/>
        <end position="89"/>
    </location>
</feature>
<evidence type="ECO:0000256" key="2">
    <source>
        <dbReference type="SAM" id="Phobius"/>
    </source>
</evidence>